<dbReference type="SMART" id="SM00518">
    <property type="entry name" value="AP2Ec"/>
    <property type="match status" value="1"/>
</dbReference>
<dbReference type="GO" id="GO:0003677">
    <property type="term" value="F:DNA binding"/>
    <property type="evidence" value="ECO:0007669"/>
    <property type="project" value="InterPro"/>
</dbReference>
<evidence type="ECO:0000256" key="4">
    <source>
        <dbReference type="ARBA" id="ARBA00022759"/>
    </source>
</evidence>
<dbReference type="EC" id="3.1.21.2" evidence="9"/>
<reference evidence="11 12" key="1">
    <citation type="submission" date="2019-02" db="EMBL/GenBank/DDBJ databases">
        <title>Deep-cultivation of Planctomycetes and their phenomic and genomic characterization uncovers novel biology.</title>
        <authorList>
            <person name="Wiegand S."/>
            <person name="Jogler M."/>
            <person name="Boedeker C."/>
            <person name="Pinto D."/>
            <person name="Vollmers J."/>
            <person name="Rivas-Marin E."/>
            <person name="Kohn T."/>
            <person name="Peeters S.H."/>
            <person name="Heuer A."/>
            <person name="Rast P."/>
            <person name="Oberbeckmann S."/>
            <person name="Bunk B."/>
            <person name="Jeske O."/>
            <person name="Meyerdierks A."/>
            <person name="Storesund J.E."/>
            <person name="Kallscheuer N."/>
            <person name="Luecker S."/>
            <person name="Lage O.M."/>
            <person name="Pohl T."/>
            <person name="Merkel B.J."/>
            <person name="Hornburger P."/>
            <person name="Mueller R.-W."/>
            <person name="Bruemmer F."/>
            <person name="Labrenz M."/>
            <person name="Spormann A.M."/>
            <person name="Op den Camp H."/>
            <person name="Overmann J."/>
            <person name="Amann R."/>
            <person name="Jetten M.S.M."/>
            <person name="Mascher T."/>
            <person name="Medema M.H."/>
            <person name="Devos D.P."/>
            <person name="Kaster A.-K."/>
            <person name="Ovreas L."/>
            <person name="Rohde M."/>
            <person name="Galperin M.Y."/>
            <person name="Jogler C."/>
        </authorList>
    </citation>
    <scope>NUCLEOTIDE SEQUENCE [LARGE SCALE GENOMIC DNA]</scope>
    <source>
        <strain evidence="11 12">HG66A1</strain>
    </source>
</reference>
<feature type="binding site" evidence="9">
    <location>
        <position position="230"/>
    </location>
    <ligand>
        <name>Zn(2+)</name>
        <dbReference type="ChEBI" id="CHEBI:29105"/>
        <label>3</label>
    </ligand>
</feature>
<dbReference type="PANTHER" id="PTHR21445:SF0">
    <property type="entry name" value="APURINIC-APYRIMIDINIC ENDONUCLEASE"/>
    <property type="match status" value="1"/>
</dbReference>
<feature type="binding site" evidence="9">
    <location>
        <position position="215"/>
    </location>
    <ligand>
        <name>Zn(2+)</name>
        <dbReference type="ChEBI" id="CHEBI:29105"/>
        <label>2</label>
    </ligand>
</feature>
<keyword evidence="6 9" id="KW-0378">Hydrolase</keyword>
<dbReference type="PROSITE" id="PS00731">
    <property type="entry name" value="AP_NUCLEASE_F2_3"/>
    <property type="match status" value="1"/>
</dbReference>
<comment type="cofactor">
    <cofactor evidence="9">
        <name>Zn(2+)</name>
        <dbReference type="ChEBI" id="CHEBI:29105"/>
    </cofactor>
    <text evidence="9">Binds 3 Zn(2+) ions.</text>
</comment>
<evidence type="ECO:0000259" key="10">
    <source>
        <dbReference type="Pfam" id="PF01261"/>
    </source>
</evidence>
<evidence type="ECO:0000256" key="8">
    <source>
        <dbReference type="ARBA" id="ARBA00023204"/>
    </source>
</evidence>
<dbReference type="GO" id="GO:0003906">
    <property type="term" value="F:DNA-(apurinic or apyrimidinic site) endonuclease activity"/>
    <property type="evidence" value="ECO:0007669"/>
    <property type="project" value="TreeGrafter"/>
</dbReference>
<dbReference type="InterPro" id="IPR018246">
    <property type="entry name" value="AP_endonuc_F2_Zn_BS"/>
</dbReference>
<feature type="binding site" evidence="9">
    <location>
        <position position="181"/>
    </location>
    <ligand>
        <name>Zn(2+)</name>
        <dbReference type="ChEBI" id="CHEBI:29105"/>
        <label>3</label>
    </ligand>
</feature>
<keyword evidence="5 9" id="KW-0227">DNA damage</keyword>
<keyword evidence="2 9" id="KW-0540">Nuclease</keyword>
<keyword evidence="3 9" id="KW-0479">Metal-binding</keyword>
<feature type="binding site" evidence="9">
    <location>
        <position position="228"/>
    </location>
    <ligand>
        <name>Zn(2+)</name>
        <dbReference type="ChEBI" id="CHEBI:29105"/>
        <label>3</label>
    </ligand>
</feature>
<dbReference type="HAMAP" id="MF_00152">
    <property type="entry name" value="Nfo"/>
    <property type="match status" value="1"/>
</dbReference>
<dbReference type="InterPro" id="IPR013022">
    <property type="entry name" value="Xyl_isomerase-like_TIM-brl"/>
</dbReference>
<proteinExistence type="inferred from homology"/>
<evidence type="ECO:0000256" key="5">
    <source>
        <dbReference type="ARBA" id="ARBA00022763"/>
    </source>
</evidence>
<dbReference type="Proteomes" id="UP000320421">
    <property type="component" value="Chromosome"/>
</dbReference>
<dbReference type="GO" id="GO:0008833">
    <property type="term" value="F:deoxyribonuclease IV (phage-T4-induced) activity"/>
    <property type="evidence" value="ECO:0007669"/>
    <property type="project" value="UniProtKB-UniRule"/>
</dbReference>
<evidence type="ECO:0000313" key="12">
    <source>
        <dbReference type="Proteomes" id="UP000320421"/>
    </source>
</evidence>
<evidence type="ECO:0000256" key="3">
    <source>
        <dbReference type="ARBA" id="ARBA00022723"/>
    </source>
</evidence>
<comment type="function">
    <text evidence="9">Endonuclease IV plays a role in DNA repair. It cleaves phosphodiester bonds at apurinic or apyrimidinic (AP) sites, generating a 3'-hydroxyl group and a 5'-terminal sugar phosphate.</text>
</comment>
<feature type="domain" description="Xylose isomerase-like TIM barrel" evidence="10">
    <location>
        <begin position="18"/>
        <end position="267"/>
    </location>
</feature>
<dbReference type="InterPro" id="IPR036237">
    <property type="entry name" value="Xyl_isomerase-like_sf"/>
</dbReference>
<dbReference type="PROSITE" id="PS00730">
    <property type="entry name" value="AP_NUCLEASE_F2_2"/>
    <property type="match status" value="1"/>
</dbReference>
<dbReference type="CDD" id="cd00019">
    <property type="entry name" value="AP2Ec"/>
    <property type="match status" value="1"/>
</dbReference>
<name>A0A517PSD6_9PLAN</name>
<evidence type="ECO:0000256" key="1">
    <source>
        <dbReference type="ARBA" id="ARBA00005340"/>
    </source>
</evidence>
<comment type="similarity">
    <text evidence="1 9">Belongs to the AP endonuclease 2 family.</text>
</comment>
<dbReference type="NCBIfam" id="TIGR00587">
    <property type="entry name" value="nfo"/>
    <property type="match status" value="1"/>
</dbReference>
<keyword evidence="12" id="KW-1185">Reference proteome</keyword>
<sequence>MPLLGAHQSIAGGYYKAVDLAAEFEMDCVQIFTKNNNQWRAKPLTDKDVALFQEHLESTGVSRPCSHMSYLINLASPKDELWNKSIDAVVVELERAEALGLEGAVMHPGSFVTSSEEEGLDRIVAAIDQIHEKTDGFQTQIWLETTAGQGSNLGHRFEQLAYLLEQVKEGERLGICVDTCHIFAAGYPLIEADEYQSTMQELDNVIGYDRVRAFHLNDSKCEFGSRKDRHENIGKGFLGLEPFRHLLNDPNFQDRPMYLETPKDEEDGVPLDQINMQTLRGLCED</sequence>
<feature type="binding site" evidence="9">
    <location>
        <position position="67"/>
    </location>
    <ligand>
        <name>Zn(2+)</name>
        <dbReference type="ChEBI" id="CHEBI:29105"/>
        <label>1</label>
    </ligand>
</feature>
<dbReference type="SUPFAM" id="SSF51658">
    <property type="entry name" value="Xylose isomerase-like"/>
    <property type="match status" value="1"/>
</dbReference>
<feature type="binding site" evidence="9">
    <location>
        <position position="178"/>
    </location>
    <ligand>
        <name>Zn(2+)</name>
        <dbReference type="ChEBI" id="CHEBI:29105"/>
        <label>2</label>
    </ligand>
</feature>
<gene>
    <name evidence="11" type="primary">nfo_2</name>
    <name evidence="9" type="synonym">nfo</name>
    <name evidence="11" type="ORF">HG66A1_40910</name>
</gene>
<dbReference type="RefSeq" id="WP_145187906.1">
    <property type="nucleotide sequence ID" value="NZ_CP036266.1"/>
</dbReference>
<organism evidence="11 12">
    <name type="scientific">Gimesia chilikensis</name>
    <dbReference type="NCBI Taxonomy" id="2605989"/>
    <lineage>
        <taxon>Bacteria</taxon>
        <taxon>Pseudomonadati</taxon>
        <taxon>Planctomycetota</taxon>
        <taxon>Planctomycetia</taxon>
        <taxon>Planctomycetales</taxon>
        <taxon>Planctomycetaceae</taxon>
        <taxon>Gimesia</taxon>
    </lineage>
</organism>
<keyword evidence="7 9" id="KW-0862">Zinc</keyword>
<feature type="binding site" evidence="9">
    <location>
        <position position="144"/>
    </location>
    <ligand>
        <name>Zn(2+)</name>
        <dbReference type="ChEBI" id="CHEBI:29105"/>
        <label>1</label>
    </ligand>
</feature>
<dbReference type="EMBL" id="CP036266">
    <property type="protein sequence ID" value="QDT22284.1"/>
    <property type="molecule type" value="Genomic_DNA"/>
</dbReference>
<dbReference type="GO" id="GO:0008081">
    <property type="term" value="F:phosphoric diester hydrolase activity"/>
    <property type="evidence" value="ECO:0007669"/>
    <property type="project" value="TreeGrafter"/>
</dbReference>
<feature type="binding site" evidence="9">
    <location>
        <position position="107"/>
    </location>
    <ligand>
        <name>Zn(2+)</name>
        <dbReference type="ChEBI" id="CHEBI:29105"/>
        <label>1</label>
    </ligand>
</feature>
<keyword evidence="8 9" id="KW-0234">DNA repair</keyword>
<dbReference type="PANTHER" id="PTHR21445">
    <property type="entry name" value="ENDONUCLEASE IV ENDODEOXYRIBONUCLEASE IV"/>
    <property type="match status" value="1"/>
</dbReference>
<dbReference type="Pfam" id="PF01261">
    <property type="entry name" value="AP_endonuc_2"/>
    <property type="match status" value="1"/>
</dbReference>
<evidence type="ECO:0000256" key="6">
    <source>
        <dbReference type="ARBA" id="ARBA00022801"/>
    </source>
</evidence>
<evidence type="ECO:0000256" key="2">
    <source>
        <dbReference type="ARBA" id="ARBA00022722"/>
    </source>
</evidence>
<dbReference type="FunFam" id="3.20.20.150:FF:000001">
    <property type="entry name" value="Probable endonuclease 4"/>
    <property type="match status" value="1"/>
</dbReference>
<dbReference type="Gene3D" id="3.20.20.150">
    <property type="entry name" value="Divalent-metal-dependent TIM barrel enzymes"/>
    <property type="match status" value="1"/>
</dbReference>
<evidence type="ECO:0000313" key="11">
    <source>
        <dbReference type="EMBL" id="QDT22284.1"/>
    </source>
</evidence>
<comment type="catalytic activity">
    <reaction evidence="9">
        <text>Endonucleolytic cleavage to 5'-phosphooligonucleotide end-products.</text>
        <dbReference type="EC" id="3.1.21.2"/>
    </reaction>
</comment>
<protein>
    <recommendedName>
        <fullName evidence="9">Probable endonuclease 4</fullName>
        <ecNumber evidence="9">3.1.21.2</ecNumber>
    </recommendedName>
    <alternativeName>
        <fullName evidence="9">Endodeoxyribonuclease IV</fullName>
    </alternativeName>
    <alternativeName>
        <fullName evidence="9">Endonuclease IV</fullName>
    </alternativeName>
</protein>
<evidence type="ECO:0000256" key="7">
    <source>
        <dbReference type="ARBA" id="ARBA00022833"/>
    </source>
</evidence>
<dbReference type="GO" id="GO:0008270">
    <property type="term" value="F:zinc ion binding"/>
    <property type="evidence" value="ECO:0007669"/>
    <property type="project" value="UniProtKB-UniRule"/>
</dbReference>
<keyword evidence="4 9" id="KW-0255">Endonuclease</keyword>
<feature type="binding site" evidence="9">
    <location>
        <position position="144"/>
    </location>
    <ligand>
        <name>Zn(2+)</name>
        <dbReference type="ChEBI" id="CHEBI:29105"/>
        <label>2</label>
    </ligand>
</feature>
<accession>A0A517PSD6</accession>
<dbReference type="AlphaFoldDB" id="A0A517PSD6"/>
<feature type="binding site" evidence="9">
    <location>
        <position position="260"/>
    </location>
    <ligand>
        <name>Zn(2+)</name>
        <dbReference type="ChEBI" id="CHEBI:29105"/>
        <label>2</label>
    </ligand>
</feature>
<dbReference type="OrthoDB" id="9805666at2"/>
<dbReference type="GO" id="GO:0006284">
    <property type="term" value="P:base-excision repair"/>
    <property type="evidence" value="ECO:0007669"/>
    <property type="project" value="TreeGrafter"/>
</dbReference>
<dbReference type="InterPro" id="IPR001719">
    <property type="entry name" value="AP_endonuc_2"/>
</dbReference>
<dbReference type="PROSITE" id="PS51432">
    <property type="entry name" value="AP_NUCLEASE_F2_4"/>
    <property type="match status" value="1"/>
</dbReference>
<evidence type="ECO:0000256" key="9">
    <source>
        <dbReference type="HAMAP-Rule" id="MF_00152"/>
    </source>
</evidence>